<evidence type="ECO:0000313" key="3">
    <source>
        <dbReference type="EMBL" id="MBO8471492.1"/>
    </source>
</evidence>
<dbReference type="SMART" id="SM00939">
    <property type="entry name" value="PepX_C"/>
    <property type="match status" value="1"/>
</dbReference>
<dbReference type="NCBIfam" id="TIGR00976">
    <property type="entry name" value="CocE_NonD"/>
    <property type="match status" value="1"/>
</dbReference>
<dbReference type="GO" id="GO:0008239">
    <property type="term" value="F:dipeptidyl-peptidase activity"/>
    <property type="evidence" value="ECO:0007669"/>
    <property type="project" value="InterPro"/>
</dbReference>
<dbReference type="Gene3D" id="1.10.3020.10">
    <property type="entry name" value="alpha-amino acid ester hydrolase ( Helical cap domain)"/>
    <property type="match status" value="1"/>
</dbReference>
<dbReference type="SUPFAM" id="SSF49785">
    <property type="entry name" value="Galactose-binding domain-like"/>
    <property type="match status" value="1"/>
</dbReference>
<dbReference type="Gene3D" id="3.40.50.1820">
    <property type="entry name" value="alpha/beta hydrolase"/>
    <property type="match status" value="1"/>
</dbReference>
<dbReference type="Pfam" id="PF08530">
    <property type="entry name" value="PepX_C"/>
    <property type="match status" value="1"/>
</dbReference>
<dbReference type="InterPro" id="IPR013736">
    <property type="entry name" value="Xaa-Pro_dipept_C"/>
</dbReference>
<dbReference type="Gene3D" id="2.60.120.260">
    <property type="entry name" value="Galactose-binding domain-like"/>
    <property type="match status" value="1"/>
</dbReference>
<reference evidence="3" key="1">
    <citation type="submission" date="2020-10" db="EMBL/GenBank/DDBJ databases">
        <authorList>
            <person name="Gilroy R."/>
        </authorList>
    </citation>
    <scope>NUCLEOTIDE SEQUENCE</scope>
    <source>
        <strain evidence="3">B2-22910</strain>
    </source>
</reference>
<reference evidence="3" key="2">
    <citation type="journal article" date="2021" name="PeerJ">
        <title>Extensive microbial diversity within the chicken gut microbiome revealed by metagenomics and culture.</title>
        <authorList>
            <person name="Gilroy R."/>
            <person name="Ravi A."/>
            <person name="Getino M."/>
            <person name="Pursley I."/>
            <person name="Horton D.L."/>
            <person name="Alikhan N.F."/>
            <person name="Baker D."/>
            <person name="Gharbi K."/>
            <person name="Hall N."/>
            <person name="Watson M."/>
            <person name="Adriaenssens E.M."/>
            <person name="Foster-Nyarko E."/>
            <person name="Jarju S."/>
            <person name="Secka A."/>
            <person name="Antonio M."/>
            <person name="Oren A."/>
            <person name="Chaudhuri R.R."/>
            <person name="La Ragione R."/>
            <person name="Hildebrand F."/>
            <person name="Pallen M.J."/>
        </authorList>
    </citation>
    <scope>NUCLEOTIDE SEQUENCE</scope>
    <source>
        <strain evidence="3">B2-22910</strain>
    </source>
</reference>
<comment type="caution">
    <text evidence="3">The sequence shown here is derived from an EMBL/GenBank/DDBJ whole genome shotgun (WGS) entry which is preliminary data.</text>
</comment>
<keyword evidence="1 3" id="KW-0378">Hydrolase</keyword>
<dbReference type="EMBL" id="JADIMB010000101">
    <property type="protein sequence ID" value="MBO8471492.1"/>
    <property type="molecule type" value="Genomic_DNA"/>
</dbReference>
<evidence type="ECO:0000313" key="4">
    <source>
        <dbReference type="Proteomes" id="UP000823603"/>
    </source>
</evidence>
<dbReference type="AlphaFoldDB" id="A0A9D9IFD6"/>
<evidence type="ECO:0000259" key="2">
    <source>
        <dbReference type="SMART" id="SM00939"/>
    </source>
</evidence>
<dbReference type="Pfam" id="PF02129">
    <property type="entry name" value="Peptidase_S15"/>
    <property type="match status" value="1"/>
</dbReference>
<dbReference type="InterPro" id="IPR005674">
    <property type="entry name" value="CocE/Ser_esterase"/>
</dbReference>
<organism evidence="3 4">
    <name type="scientific">Candidatus Cryptobacteroides faecavium</name>
    <dbReference type="NCBI Taxonomy" id="2840762"/>
    <lineage>
        <taxon>Bacteria</taxon>
        <taxon>Pseudomonadati</taxon>
        <taxon>Bacteroidota</taxon>
        <taxon>Bacteroidia</taxon>
        <taxon>Bacteroidales</taxon>
        <taxon>Candidatus Cryptobacteroides</taxon>
    </lineage>
</organism>
<accession>A0A9D9IFD6</accession>
<dbReference type="InterPro" id="IPR008979">
    <property type="entry name" value="Galactose-bd-like_sf"/>
</dbReference>
<proteinExistence type="predicted"/>
<sequence>MSVFLVPAVSAAHVTDKEYIARNYTKREVMIPMRDGVSLYTAVFEPSDAHSRPVIMMRTPYSCAPYGDGFPDVLWKDMRFFAENEYIIVLQNVRGRYMSEGEYENIRPFNPAKKGAETDEASDTYDTAEWLVRNTDSNGCIGVTGVSYPGFYALMAALSGHPAVKAVSPQAPVFDWYMGDDAHHNGVLMLLDTYSFGGSMYREHGNPAPKAPKSASRIVGDAYGFFLKAGNAEGVTRTFSDSLEFWHKIMEHPDYDGFWQDRCPGRHLKDISPAVLVVGGMFDTDDCYGALKTYTAVREQSPGTDLHFVYGPWYHGGWHNTSYTHLGQVWIGEGTSGYYMEHIEYPFFRYYLEGKGEAPAAVSVLPFPAGVWENHECWPPEGMSRRRLYLRDGDSLSFTKPSEALSFSSYVSDPQHPVPHVGKPVGKRYREYMVEDQRFASARPDVLTFVSAPLQDTLKLEGPLSATVMFETTGSDADIIVKLIDVYPDSFRYVKDVSEELPDPGYQMGGYQMLVRGNVFRARYRNGFSSPQPLVPGSMSEVSFSMDDIAHWFLPGHRIMVQVQSSWFPLADRNPQTYVENIYKARVEDYVPAEIKVYHQQGSASYIELPVIDDTL</sequence>
<evidence type="ECO:0000256" key="1">
    <source>
        <dbReference type="ARBA" id="ARBA00022801"/>
    </source>
</evidence>
<dbReference type="Proteomes" id="UP000823603">
    <property type="component" value="Unassembled WGS sequence"/>
</dbReference>
<dbReference type="SUPFAM" id="SSF53474">
    <property type="entry name" value="alpha/beta-Hydrolases"/>
    <property type="match status" value="1"/>
</dbReference>
<feature type="domain" description="Xaa-Pro dipeptidyl-peptidase C-terminal" evidence="2">
    <location>
        <begin position="345"/>
        <end position="608"/>
    </location>
</feature>
<dbReference type="InterPro" id="IPR000383">
    <property type="entry name" value="Xaa-Pro-like_dom"/>
</dbReference>
<dbReference type="InterPro" id="IPR029058">
    <property type="entry name" value="AB_hydrolase_fold"/>
</dbReference>
<name>A0A9D9IFD6_9BACT</name>
<gene>
    <name evidence="3" type="ORF">IAB82_06835</name>
</gene>
<protein>
    <submittedName>
        <fullName evidence="3">CocE/NonD family hydrolase</fullName>
    </submittedName>
</protein>